<feature type="region of interest" description="Disordered" evidence="1">
    <location>
        <begin position="1"/>
        <end position="58"/>
    </location>
</feature>
<dbReference type="Proteomes" id="UP001221898">
    <property type="component" value="Unassembled WGS sequence"/>
</dbReference>
<evidence type="ECO:0000313" key="2">
    <source>
        <dbReference type="EMBL" id="KAJ8411398.1"/>
    </source>
</evidence>
<evidence type="ECO:0000256" key="1">
    <source>
        <dbReference type="SAM" id="MobiDB-lite"/>
    </source>
</evidence>
<reference evidence="2" key="1">
    <citation type="journal article" date="2023" name="Science">
        <title>Genome structures resolve the early diversification of teleost fishes.</title>
        <authorList>
            <person name="Parey E."/>
            <person name="Louis A."/>
            <person name="Montfort J."/>
            <person name="Bouchez O."/>
            <person name="Roques C."/>
            <person name="Iampietro C."/>
            <person name="Lluch J."/>
            <person name="Castinel A."/>
            <person name="Donnadieu C."/>
            <person name="Desvignes T."/>
            <person name="Floi Bucao C."/>
            <person name="Jouanno E."/>
            <person name="Wen M."/>
            <person name="Mejri S."/>
            <person name="Dirks R."/>
            <person name="Jansen H."/>
            <person name="Henkel C."/>
            <person name="Chen W.J."/>
            <person name="Zahm M."/>
            <person name="Cabau C."/>
            <person name="Klopp C."/>
            <person name="Thompson A.W."/>
            <person name="Robinson-Rechavi M."/>
            <person name="Braasch I."/>
            <person name="Lecointre G."/>
            <person name="Bobe J."/>
            <person name="Postlethwait J.H."/>
            <person name="Berthelot C."/>
            <person name="Roest Crollius H."/>
            <person name="Guiguen Y."/>
        </authorList>
    </citation>
    <scope>NUCLEOTIDE SEQUENCE</scope>
    <source>
        <strain evidence="2">NC1722</strain>
    </source>
</reference>
<evidence type="ECO:0000313" key="3">
    <source>
        <dbReference type="Proteomes" id="UP001221898"/>
    </source>
</evidence>
<organism evidence="2 3">
    <name type="scientific">Aldrovandia affinis</name>
    <dbReference type="NCBI Taxonomy" id="143900"/>
    <lineage>
        <taxon>Eukaryota</taxon>
        <taxon>Metazoa</taxon>
        <taxon>Chordata</taxon>
        <taxon>Craniata</taxon>
        <taxon>Vertebrata</taxon>
        <taxon>Euteleostomi</taxon>
        <taxon>Actinopterygii</taxon>
        <taxon>Neopterygii</taxon>
        <taxon>Teleostei</taxon>
        <taxon>Notacanthiformes</taxon>
        <taxon>Halosauridae</taxon>
        <taxon>Aldrovandia</taxon>
    </lineage>
</organism>
<keyword evidence="3" id="KW-1185">Reference proteome</keyword>
<protein>
    <submittedName>
        <fullName evidence="2">Uncharacterized protein</fullName>
    </submittedName>
</protein>
<proteinExistence type="predicted"/>
<comment type="caution">
    <text evidence="2">The sequence shown here is derived from an EMBL/GenBank/DDBJ whole genome shotgun (WGS) entry which is preliminary data.</text>
</comment>
<sequence>MDTGGSFLTPATVSGGNRRSPGARCLSAALRGPSQRPAPRGEGRAVSPATQRDTNVRDCGSNGALGGCRAVAVYGAPAGL</sequence>
<accession>A0AAD7SZ78</accession>
<name>A0AAD7SZ78_9TELE</name>
<gene>
    <name evidence="2" type="ORF">AAFF_G00174040</name>
</gene>
<dbReference type="EMBL" id="JAINUG010000023">
    <property type="protein sequence ID" value="KAJ8411398.1"/>
    <property type="molecule type" value="Genomic_DNA"/>
</dbReference>
<dbReference type="AlphaFoldDB" id="A0AAD7SZ78"/>